<dbReference type="Proteomes" id="UP000224567">
    <property type="component" value="Unassembled WGS sequence"/>
</dbReference>
<reference evidence="6" key="2">
    <citation type="journal article" date="2017" name="J. Anim. Genet.">
        <title>Multiple reference genome sequences of hot pepper reveal the massive evolution of plant disease resistance genes by retroduplication.</title>
        <authorList>
            <person name="Kim S."/>
            <person name="Park J."/>
            <person name="Yeom S.-I."/>
            <person name="Kim Y.-M."/>
            <person name="Seo E."/>
            <person name="Kim K.-T."/>
            <person name="Kim M.-S."/>
            <person name="Lee J.M."/>
            <person name="Cheong K."/>
            <person name="Shin H.-S."/>
            <person name="Kim S.-B."/>
            <person name="Han K."/>
            <person name="Lee J."/>
            <person name="Park M."/>
            <person name="Lee H.-A."/>
            <person name="Lee H.-Y."/>
            <person name="Lee Y."/>
            <person name="Oh S."/>
            <person name="Lee J.H."/>
            <person name="Choi E."/>
            <person name="Choi E."/>
            <person name="Lee S.E."/>
            <person name="Jeon J."/>
            <person name="Kim H."/>
            <person name="Choi G."/>
            <person name="Song H."/>
            <person name="Lee J."/>
            <person name="Lee S.-C."/>
            <person name="Kwon J.-K."/>
            <person name="Lee H.-Y."/>
            <person name="Koo N."/>
            <person name="Hong Y."/>
            <person name="Kim R.W."/>
            <person name="Kang W.-H."/>
            <person name="Huh J.H."/>
            <person name="Kang B.-C."/>
            <person name="Yang T.-J."/>
            <person name="Lee Y.-H."/>
            <person name="Bennetzen J.L."/>
            <person name="Choi D."/>
        </authorList>
    </citation>
    <scope>NUCLEOTIDE SEQUENCE [LARGE SCALE GENOMIC DNA]</scope>
    <source>
        <strain evidence="6">cv. PBC81</strain>
    </source>
</reference>
<reference evidence="5 6" key="1">
    <citation type="journal article" date="2017" name="Genome Biol.">
        <title>New reference genome sequences of hot pepper reveal the massive evolution of plant disease-resistance genes by retroduplication.</title>
        <authorList>
            <person name="Kim S."/>
            <person name="Park J."/>
            <person name="Yeom S.I."/>
            <person name="Kim Y.M."/>
            <person name="Seo E."/>
            <person name="Kim K.T."/>
            <person name="Kim M.S."/>
            <person name="Lee J.M."/>
            <person name="Cheong K."/>
            <person name="Shin H.S."/>
            <person name="Kim S.B."/>
            <person name="Han K."/>
            <person name="Lee J."/>
            <person name="Park M."/>
            <person name="Lee H.A."/>
            <person name="Lee H.Y."/>
            <person name="Lee Y."/>
            <person name="Oh S."/>
            <person name="Lee J.H."/>
            <person name="Choi E."/>
            <person name="Choi E."/>
            <person name="Lee S.E."/>
            <person name="Jeon J."/>
            <person name="Kim H."/>
            <person name="Choi G."/>
            <person name="Song H."/>
            <person name="Lee J."/>
            <person name="Lee S.C."/>
            <person name="Kwon J.K."/>
            <person name="Lee H.Y."/>
            <person name="Koo N."/>
            <person name="Hong Y."/>
            <person name="Kim R.W."/>
            <person name="Kang W.H."/>
            <person name="Huh J.H."/>
            <person name="Kang B.C."/>
            <person name="Yang T.J."/>
            <person name="Lee Y.H."/>
            <person name="Bennetzen J.L."/>
            <person name="Choi D."/>
        </authorList>
    </citation>
    <scope>NUCLEOTIDE SEQUENCE [LARGE SCALE GENOMIC DNA]</scope>
    <source>
        <strain evidence="6">cv. PBC81</strain>
    </source>
</reference>
<dbReference type="SUPFAM" id="SSF56801">
    <property type="entry name" value="Acetyl-CoA synthetase-like"/>
    <property type="match status" value="1"/>
</dbReference>
<proteinExistence type="inferred from homology"/>
<keyword evidence="6" id="KW-1185">Reference proteome</keyword>
<evidence type="ECO:0000313" key="5">
    <source>
        <dbReference type="EMBL" id="PHT54697.1"/>
    </source>
</evidence>
<comment type="caution">
    <text evidence="5">The sequence shown here is derived from an EMBL/GenBank/DDBJ whole genome shotgun (WGS) entry which is preliminary data.</text>
</comment>
<dbReference type="STRING" id="33114.A0A2G2XB38"/>
<dbReference type="GO" id="GO:0016405">
    <property type="term" value="F:CoA-ligase activity"/>
    <property type="evidence" value="ECO:0007669"/>
    <property type="project" value="TreeGrafter"/>
</dbReference>
<organism evidence="5 6">
    <name type="scientific">Capsicum baccatum</name>
    <name type="common">Peruvian pepper</name>
    <dbReference type="NCBI Taxonomy" id="33114"/>
    <lineage>
        <taxon>Eukaryota</taxon>
        <taxon>Viridiplantae</taxon>
        <taxon>Streptophyta</taxon>
        <taxon>Embryophyta</taxon>
        <taxon>Tracheophyta</taxon>
        <taxon>Spermatophyta</taxon>
        <taxon>Magnoliopsida</taxon>
        <taxon>eudicotyledons</taxon>
        <taxon>Gunneridae</taxon>
        <taxon>Pentapetalae</taxon>
        <taxon>asterids</taxon>
        <taxon>lamiids</taxon>
        <taxon>Solanales</taxon>
        <taxon>Solanaceae</taxon>
        <taxon>Solanoideae</taxon>
        <taxon>Capsiceae</taxon>
        <taxon>Capsicum</taxon>
    </lineage>
</organism>
<dbReference type="OrthoDB" id="1935126at2759"/>
<gene>
    <name evidence="5" type="ORF">CQW23_03183</name>
</gene>
<dbReference type="Pfam" id="PF13193">
    <property type="entry name" value="AMP-binding_C"/>
    <property type="match status" value="1"/>
</dbReference>
<accession>A0A2G2XB38</accession>
<comment type="similarity">
    <text evidence="1">Belongs to the ATP-dependent AMP-binding enzyme family.</text>
</comment>
<dbReference type="InterPro" id="IPR042099">
    <property type="entry name" value="ANL_N_sf"/>
</dbReference>
<evidence type="ECO:0000256" key="1">
    <source>
        <dbReference type="ARBA" id="ARBA00006432"/>
    </source>
</evidence>
<dbReference type="InterPro" id="IPR045851">
    <property type="entry name" value="AMP-bd_C_sf"/>
</dbReference>
<dbReference type="PANTHER" id="PTHR24096">
    <property type="entry name" value="LONG-CHAIN-FATTY-ACID--COA LIGASE"/>
    <property type="match status" value="1"/>
</dbReference>
<evidence type="ECO:0000259" key="4">
    <source>
        <dbReference type="Pfam" id="PF13193"/>
    </source>
</evidence>
<dbReference type="EMBL" id="MLFT02000002">
    <property type="protein sequence ID" value="PHT54697.1"/>
    <property type="molecule type" value="Genomic_DNA"/>
</dbReference>
<dbReference type="Pfam" id="PF00501">
    <property type="entry name" value="AMP-binding"/>
    <property type="match status" value="1"/>
</dbReference>
<dbReference type="Gene3D" id="3.40.50.12780">
    <property type="entry name" value="N-terminal domain of ligase-like"/>
    <property type="match status" value="1"/>
</dbReference>
<sequence length="173" mass="19503">MSEATFRAATTNEMLHRGSVKRLLTNSEAKIRDPKTAIGLPPGEKGELWIKSPTIMQGYIGDSKMTSETLMPSGWLRTGDLYYIDHQGYLFVVGRLKELTKYKGYQVAPAELEQLLQSYPEIVDAAVIPYPDEEAGKLPMAFVVRRPQSNLDKEQVIDFISKQVRLLKEGINK</sequence>
<dbReference type="InterPro" id="IPR000873">
    <property type="entry name" value="AMP-dep_synth/lig_dom"/>
</dbReference>
<protein>
    <submittedName>
        <fullName evidence="5">4-coumarate--CoA ligase-like 4</fullName>
    </submittedName>
</protein>
<evidence type="ECO:0000313" key="6">
    <source>
        <dbReference type="Proteomes" id="UP000224567"/>
    </source>
</evidence>
<evidence type="ECO:0000256" key="2">
    <source>
        <dbReference type="ARBA" id="ARBA00022598"/>
    </source>
</evidence>
<feature type="domain" description="AMP-binding enzyme C-terminal" evidence="4">
    <location>
        <begin position="111"/>
        <end position="164"/>
    </location>
</feature>
<keyword evidence="2" id="KW-0436">Ligase</keyword>
<evidence type="ECO:0000259" key="3">
    <source>
        <dbReference type="Pfam" id="PF00501"/>
    </source>
</evidence>
<dbReference type="Gene3D" id="3.30.300.30">
    <property type="match status" value="1"/>
</dbReference>
<feature type="domain" description="AMP-dependent synthetase/ligase" evidence="3">
    <location>
        <begin position="1"/>
        <end position="59"/>
    </location>
</feature>
<dbReference type="InterPro" id="IPR025110">
    <property type="entry name" value="AMP-bd_C"/>
</dbReference>
<dbReference type="PANTHER" id="PTHR24096:SF160">
    <property type="entry name" value="4-COUMARATE--COA LIGASE-LIKE 9"/>
    <property type="match status" value="1"/>
</dbReference>
<name>A0A2G2XB38_CAPBA</name>
<dbReference type="AlphaFoldDB" id="A0A2G2XB38"/>